<evidence type="ECO:0000256" key="5">
    <source>
        <dbReference type="ARBA" id="ARBA00038966"/>
    </source>
</evidence>
<dbReference type="EC" id="6.3.3.2" evidence="5"/>
<feature type="binding site" evidence="6">
    <location>
        <begin position="167"/>
        <end position="175"/>
    </location>
    <ligand>
        <name>ATP</name>
        <dbReference type="ChEBI" id="CHEBI:30616"/>
    </ligand>
</feature>
<accession>A0A1A6ADR5</accession>
<organism evidence="8">
    <name type="scientific">Kwoniella dejecticola CBS 10117</name>
    <dbReference type="NCBI Taxonomy" id="1296121"/>
    <lineage>
        <taxon>Eukaryota</taxon>
        <taxon>Fungi</taxon>
        <taxon>Dikarya</taxon>
        <taxon>Basidiomycota</taxon>
        <taxon>Agaricomycotina</taxon>
        <taxon>Tremellomycetes</taxon>
        <taxon>Tremellales</taxon>
        <taxon>Cryptococcaceae</taxon>
        <taxon>Kwoniella</taxon>
    </lineage>
</organism>
<gene>
    <name evidence="8" type="ORF">I303_00023</name>
</gene>
<evidence type="ECO:0000256" key="1">
    <source>
        <dbReference type="ARBA" id="ARBA00010638"/>
    </source>
</evidence>
<dbReference type="GO" id="GO:0035999">
    <property type="term" value="P:tetrahydrofolate interconversion"/>
    <property type="evidence" value="ECO:0007669"/>
    <property type="project" value="TreeGrafter"/>
</dbReference>
<evidence type="ECO:0000256" key="3">
    <source>
        <dbReference type="ARBA" id="ARBA00022840"/>
    </source>
</evidence>
<evidence type="ECO:0000256" key="4">
    <source>
        <dbReference type="ARBA" id="ARBA00036539"/>
    </source>
</evidence>
<dbReference type="InterPro" id="IPR037171">
    <property type="entry name" value="NagB/RpiA_transferase-like"/>
</dbReference>
<comment type="similarity">
    <text evidence="1">Belongs to the 5-formyltetrahydrofolate cyclo-ligase family.</text>
</comment>
<feature type="binding site" evidence="6">
    <location>
        <begin position="10"/>
        <end position="14"/>
    </location>
    <ligand>
        <name>ATP</name>
        <dbReference type="ChEBI" id="CHEBI:30616"/>
    </ligand>
</feature>
<dbReference type="GO" id="GO:0005739">
    <property type="term" value="C:mitochondrion"/>
    <property type="evidence" value="ECO:0007669"/>
    <property type="project" value="TreeGrafter"/>
</dbReference>
<dbReference type="Pfam" id="PF01812">
    <property type="entry name" value="5-FTHF_cyc-lig"/>
    <property type="match status" value="1"/>
</dbReference>
<dbReference type="InterPro" id="IPR024185">
    <property type="entry name" value="FTHF_cligase-like_sf"/>
</dbReference>
<feature type="region of interest" description="Disordered" evidence="7">
    <location>
        <begin position="125"/>
        <end position="148"/>
    </location>
</feature>
<evidence type="ECO:0000256" key="7">
    <source>
        <dbReference type="SAM" id="MobiDB-lite"/>
    </source>
</evidence>
<protein>
    <recommendedName>
        <fullName evidence="5">5-formyltetrahydrofolate cyclo-ligase</fullName>
        <ecNumber evidence="5">6.3.3.2</ecNumber>
    </recommendedName>
</protein>
<evidence type="ECO:0000313" key="8">
    <source>
        <dbReference type="EMBL" id="OBR88212.1"/>
    </source>
</evidence>
<dbReference type="GO" id="GO:0005524">
    <property type="term" value="F:ATP binding"/>
    <property type="evidence" value="ECO:0007669"/>
    <property type="project" value="UniProtKB-KW"/>
</dbReference>
<sequence length="250" mass="27992">MSTAAAFALKATLRKSMLRTLKGMSDAEVEKQSQAVFRKLLDQPFFKEAKSVGCYLSMKHGELRTTGIVDHILKRGSTLYTPFIPPPPSRNPEAQPSSSSQDMKMLRLYSPADLERCPLDKWGILDPGETRNDKDGSEKREDVMNRSSPPLDVILVPGVAFDEDCNRLGRGKAYYDRFLLLYTTTRPSPLLGKRYWLKGSNLSAYAWPSTVALALSPQILEKGEKVPTTEHDFRLDGVISPEGIVWREGN</sequence>
<dbReference type="Gene3D" id="3.40.50.10420">
    <property type="entry name" value="NagB/RpiA/CoA transferase-like"/>
    <property type="match status" value="1"/>
</dbReference>
<dbReference type="AlphaFoldDB" id="A0A1A6ADR5"/>
<dbReference type="GO" id="GO:0009396">
    <property type="term" value="P:folic acid-containing compound biosynthetic process"/>
    <property type="evidence" value="ECO:0007669"/>
    <property type="project" value="TreeGrafter"/>
</dbReference>
<dbReference type="SUPFAM" id="SSF100950">
    <property type="entry name" value="NagB/RpiA/CoA transferase-like"/>
    <property type="match status" value="1"/>
</dbReference>
<dbReference type="STRING" id="1296121.A0A1A6ADR5"/>
<dbReference type="VEuPathDB" id="FungiDB:I303_00023"/>
<comment type="catalytic activity">
    <reaction evidence="4">
        <text>(6S)-5-formyl-5,6,7,8-tetrahydrofolate + ATP = (6R)-5,10-methenyltetrahydrofolate + ADP + phosphate</text>
        <dbReference type="Rhea" id="RHEA:10488"/>
        <dbReference type="ChEBI" id="CHEBI:30616"/>
        <dbReference type="ChEBI" id="CHEBI:43474"/>
        <dbReference type="ChEBI" id="CHEBI:57455"/>
        <dbReference type="ChEBI" id="CHEBI:57457"/>
        <dbReference type="ChEBI" id="CHEBI:456216"/>
        <dbReference type="EC" id="6.3.3.2"/>
    </reaction>
</comment>
<feature type="region of interest" description="Disordered" evidence="7">
    <location>
        <begin position="80"/>
        <end position="101"/>
    </location>
</feature>
<dbReference type="PANTHER" id="PTHR23407">
    <property type="entry name" value="ATPASE INHIBITOR/5-FORMYLTETRAHYDROFOLATE CYCLO-LIGASE"/>
    <property type="match status" value="1"/>
</dbReference>
<dbReference type="GO" id="GO:0030272">
    <property type="term" value="F:5-formyltetrahydrofolate cyclo-ligase activity"/>
    <property type="evidence" value="ECO:0007669"/>
    <property type="project" value="UniProtKB-EC"/>
</dbReference>
<feature type="binding site" evidence="6">
    <location>
        <position position="56"/>
    </location>
    <ligand>
        <name>substrate</name>
    </ligand>
</feature>
<name>A0A1A6ADR5_9TREE</name>
<dbReference type="OrthoDB" id="2015992at2759"/>
<keyword evidence="3 6" id="KW-0067">ATP-binding</keyword>
<keyword evidence="2 6" id="KW-0547">Nucleotide-binding</keyword>
<feature type="binding site" evidence="6">
    <location>
        <position position="62"/>
    </location>
    <ligand>
        <name>substrate</name>
    </ligand>
</feature>
<dbReference type="InterPro" id="IPR002698">
    <property type="entry name" value="FTHF_cligase"/>
</dbReference>
<evidence type="ECO:0000256" key="2">
    <source>
        <dbReference type="ARBA" id="ARBA00022741"/>
    </source>
</evidence>
<feature type="compositionally biased region" description="Polar residues" evidence="7">
    <location>
        <begin position="92"/>
        <end position="101"/>
    </location>
</feature>
<reference evidence="8" key="1">
    <citation type="submission" date="2013-07" db="EMBL/GenBank/DDBJ databases">
        <title>The Genome Sequence of Cryptococcus dejecticola CBS10117.</title>
        <authorList>
            <consortium name="The Broad Institute Genome Sequencing Platform"/>
            <person name="Cuomo C."/>
            <person name="Litvintseva A."/>
            <person name="Chen Y."/>
            <person name="Heitman J."/>
            <person name="Sun S."/>
            <person name="Springer D."/>
            <person name="Dromer F."/>
            <person name="Young S.K."/>
            <person name="Zeng Q."/>
            <person name="Gargeya S."/>
            <person name="Fitzgerald M."/>
            <person name="Abouelleil A."/>
            <person name="Alvarado L."/>
            <person name="Berlin A.M."/>
            <person name="Chapman S.B."/>
            <person name="Dewar J."/>
            <person name="Goldberg J."/>
            <person name="Griggs A."/>
            <person name="Gujja S."/>
            <person name="Hansen M."/>
            <person name="Howarth C."/>
            <person name="Imamovic A."/>
            <person name="Larimer J."/>
            <person name="McCowan C."/>
            <person name="Murphy C."/>
            <person name="Pearson M."/>
            <person name="Priest M."/>
            <person name="Roberts A."/>
            <person name="Saif S."/>
            <person name="Shea T."/>
            <person name="Sykes S."/>
            <person name="Wortman J."/>
            <person name="Nusbaum C."/>
            <person name="Birren B."/>
        </authorList>
    </citation>
    <scope>NUCLEOTIDE SEQUENCE [LARGE SCALE GENOMIC DNA]</scope>
    <source>
        <strain evidence="8">CBS 10117</strain>
    </source>
</reference>
<proteinExistence type="inferred from homology"/>
<dbReference type="EMBL" id="KI894027">
    <property type="protein sequence ID" value="OBR88212.1"/>
    <property type="molecule type" value="Genomic_DNA"/>
</dbReference>
<dbReference type="PIRSF" id="PIRSF006806">
    <property type="entry name" value="FTHF_cligase"/>
    <property type="match status" value="1"/>
</dbReference>
<evidence type="ECO:0000256" key="6">
    <source>
        <dbReference type="PIRSR" id="PIRSR006806-1"/>
    </source>
</evidence>
<feature type="compositionally biased region" description="Basic and acidic residues" evidence="7">
    <location>
        <begin position="128"/>
        <end position="144"/>
    </location>
</feature>
<dbReference type="PANTHER" id="PTHR23407:SF1">
    <property type="entry name" value="5-FORMYLTETRAHYDROFOLATE CYCLO-LIGASE"/>
    <property type="match status" value="1"/>
</dbReference>